<dbReference type="InterPro" id="IPR025442">
    <property type="entry name" value="DUF4185"/>
</dbReference>
<evidence type="ECO:0000313" key="4">
    <source>
        <dbReference type="Proteomes" id="UP000265882"/>
    </source>
</evidence>
<dbReference type="AlphaFoldDB" id="A0A3A4P3H2"/>
<gene>
    <name evidence="3" type="ORF">C4520_02180</name>
</gene>
<protein>
    <submittedName>
        <fullName evidence="3">DUF4185 domain-containing protein</fullName>
    </submittedName>
</protein>
<evidence type="ECO:0000313" key="3">
    <source>
        <dbReference type="EMBL" id="RJP25702.1"/>
    </source>
</evidence>
<evidence type="ECO:0000256" key="1">
    <source>
        <dbReference type="SAM" id="SignalP"/>
    </source>
</evidence>
<feature type="domain" description="DUF4185" evidence="2">
    <location>
        <begin position="74"/>
        <end position="328"/>
    </location>
</feature>
<dbReference type="Pfam" id="PF13810">
    <property type="entry name" value="DUF4185"/>
    <property type="match status" value="1"/>
</dbReference>
<name>A0A3A4P3H2_ABYX5</name>
<reference evidence="3 4" key="1">
    <citation type="journal article" date="2017" name="ISME J.">
        <title>Energy and carbon metabolisms in a deep terrestrial subsurface fluid microbial community.</title>
        <authorList>
            <person name="Momper L."/>
            <person name="Jungbluth S.P."/>
            <person name="Lee M.D."/>
            <person name="Amend J.P."/>
        </authorList>
    </citation>
    <scope>NUCLEOTIDE SEQUENCE [LARGE SCALE GENOMIC DNA]</scope>
    <source>
        <strain evidence="3">SURF_5</strain>
    </source>
</reference>
<dbReference type="EMBL" id="QZKU01000019">
    <property type="protein sequence ID" value="RJP25702.1"/>
    <property type="molecule type" value="Genomic_DNA"/>
</dbReference>
<organism evidence="3 4">
    <name type="scientific">Abyssobacteria bacterium (strain SURF_5)</name>
    <dbReference type="NCBI Taxonomy" id="2093360"/>
    <lineage>
        <taxon>Bacteria</taxon>
        <taxon>Pseudomonadati</taxon>
        <taxon>Candidatus Hydrogenedentota</taxon>
        <taxon>Candidatus Abyssobacteria</taxon>
    </lineage>
</organism>
<evidence type="ECO:0000259" key="2">
    <source>
        <dbReference type="Pfam" id="PF13810"/>
    </source>
</evidence>
<proteinExistence type="predicted"/>
<accession>A0A3A4P3H2</accession>
<dbReference type="Proteomes" id="UP000265882">
    <property type="component" value="Unassembled WGS sequence"/>
</dbReference>
<feature type="chain" id="PRO_5017243877" evidence="1">
    <location>
        <begin position="24"/>
        <end position="395"/>
    </location>
</feature>
<comment type="caution">
    <text evidence="3">The sequence shown here is derived from an EMBL/GenBank/DDBJ whole genome shotgun (WGS) entry which is preliminary data.</text>
</comment>
<keyword evidence="1" id="KW-0732">Signal</keyword>
<sequence length="395" mass="43542">MVGRCYLALAVVLVLIAPLFSVAAYGQEQAPVWAVERAREWDILFDGTSGWTGADGIYSIPLSGVEAHGSAAETHTIFVFSDTFIGDVGTDGRRLRGTTIVNNTGALLRSGEPEPDKINFIWEEDEEGKAAALFVPNTPAAQPGDWYWLCDGASIGGKIYLFAMRMREGDGGAFNFAVDGVALLTFSPDAPDPLSEYTEVDTPLFYVPSDGRGDIIFGNAIMPNTVEAEAPAPDGYVYIYGHQNDPYSKRLVAARVLPEHFDDFSMWRFWDGFAWSPDIGTVAPLAGRISSEFSMSPLPDGRFVLVFQFDTLSDYVAIRVGSTPIGPFGPIIKIWLCPEPALDPDIYTYNAKAHPHLSRPGELLISYNVNTLDFWDHFAYADIYRPRFIRIRLGL</sequence>
<feature type="signal peptide" evidence="1">
    <location>
        <begin position="1"/>
        <end position="23"/>
    </location>
</feature>